<comment type="caution">
    <text evidence="14">The sequence shown here is derived from an EMBL/GenBank/DDBJ whole genome shotgun (WGS) entry which is preliminary data.</text>
</comment>
<comment type="pathway">
    <text evidence="2">Lipid metabolism; sphingolipid metabolism.</text>
</comment>
<dbReference type="GO" id="GO:0030148">
    <property type="term" value="P:sphingolipid biosynthetic process"/>
    <property type="evidence" value="ECO:0007669"/>
    <property type="project" value="InterPro"/>
</dbReference>
<evidence type="ECO:0000256" key="3">
    <source>
        <dbReference type="ARBA" id="ARBA00004991"/>
    </source>
</evidence>
<comment type="subcellular location">
    <subcellularLocation>
        <location evidence="1">Endoplasmic reticulum</location>
    </subcellularLocation>
</comment>
<evidence type="ECO:0000259" key="13">
    <source>
        <dbReference type="SMART" id="SM00822"/>
    </source>
</evidence>
<keyword evidence="12" id="KW-1133">Transmembrane helix</keyword>
<evidence type="ECO:0000313" key="15">
    <source>
        <dbReference type="Proteomes" id="UP000320653"/>
    </source>
</evidence>
<dbReference type="EMBL" id="VIWP01000002">
    <property type="protein sequence ID" value="TWF56653.1"/>
    <property type="molecule type" value="Genomic_DNA"/>
</dbReference>
<accession>A0A561R255</accession>
<dbReference type="PANTHER" id="PTHR43550">
    <property type="entry name" value="3-KETODIHYDROSPHINGOSINE REDUCTASE"/>
    <property type="match status" value="1"/>
</dbReference>
<name>A0A561R255_9HYPH</name>
<keyword evidence="9" id="KW-0443">Lipid metabolism</keyword>
<dbReference type="PANTHER" id="PTHR43550:SF3">
    <property type="entry name" value="3-KETODIHYDROSPHINGOSINE REDUCTASE"/>
    <property type="match status" value="1"/>
</dbReference>
<sequence>MHVVVTGGSSGIGLEVARIYVRRGANVSLIARNLDQLELAARDLSSTLAAGQGTVAIQSADISIEAEISAAFAACESRFGPCDILIASAGMVEPGRFDEQAGSVFAQQINVNLLGTTNAVRAAYAGMRARGRGKIMIVSSGAALIGIPGYSAYCASKSALAGFAEALRTEAAMHGVSVSICFPPDTDTPQFVNELPKRPPEARALMGAAPPWSAVSVAEKIVVATDRGRAKLYFGFSITMLGLFGPLIKPFVFAWFRPRHKR</sequence>
<dbReference type="PRINTS" id="PR00081">
    <property type="entry name" value="GDHRDH"/>
</dbReference>
<reference evidence="14 15" key="1">
    <citation type="submission" date="2019-06" db="EMBL/GenBank/DDBJ databases">
        <title>Sorghum-associated microbial communities from plants grown in Nebraska, USA.</title>
        <authorList>
            <person name="Schachtman D."/>
        </authorList>
    </citation>
    <scope>NUCLEOTIDE SEQUENCE [LARGE SCALE GENOMIC DNA]</scope>
    <source>
        <strain evidence="14 15">1225</strain>
    </source>
</reference>
<evidence type="ECO:0000256" key="8">
    <source>
        <dbReference type="ARBA" id="ARBA00023002"/>
    </source>
</evidence>
<dbReference type="InterPro" id="IPR036291">
    <property type="entry name" value="NAD(P)-bd_dom_sf"/>
</dbReference>
<dbReference type="InterPro" id="IPR057326">
    <property type="entry name" value="KR_dom"/>
</dbReference>
<comment type="pathway">
    <text evidence="3">Sphingolipid metabolism.</text>
</comment>
<dbReference type="OrthoDB" id="9781689at2"/>
<comment type="similarity">
    <text evidence="11">Belongs to the short-chain dehydrogenases/reductases (SDR) family.</text>
</comment>
<dbReference type="GO" id="GO:0000166">
    <property type="term" value="F:nucleotide binding"/>
    <property type="evidence" value="ECO:0007669"/>
    <property type="project" value="UniProtKB-KW"/>
</dbReference>
<dbReference type="SUPFAM" id="SSF51735">
    <property type="entry name" value="NAD(P)-binding Rossmann-fold domains"/>
    <property type="match status" value="1"/>
</dbReference>
<dbReference type="CDD" id="cd08939">
    <property type="entry name" value="KDSR-like_SDR_c"/>
    <property type="match status" value="1"/>
</dbReference>
<evidence type="ECO:0000256" key="9">
    <source>
        <dbReference type="ARBA" id="ARBA00023098"/>
    </source>
</evidence>
<keyword evidence="6" id="KW-0521">NADP</keyword>
<evidence type="ECO:0000256" key="11">
    <source>
        <dbReference type="RuleBase" id="RU000363"/>
    </source>
</evidence>
<keyword evidence="15" id="KW-1185">Reference proteome</keyword>
<keyword evidence="4" id="KW-0547">Nucleotide-binding</keyword>
<evidence type="ECO:0000256" key="6">
    <source>
        <dbReference type="ARBA" id="ARBA00022857"/>
    </source>
</evidence>
<evidence type="ECO:0000256" key="2">
    <source>
        <dbReference type="ARBA" id="ARBA00004760"/>
    </source>
</evidence>
<evidence type="ECO:0000256" key="7">
    <source>
        <dbReference type="ARBA" id="ARBA00022919"/>
    </source>
</evidence>
<dbReference type="PROSITE" id="PS00061">
    <property type="entry name" value="ADH_SHORT"/>
    <property type="match status" value="1"/>
</dbReference>
<dbReference type="InterPro" id="IPR045022">
    <property type="entry name" value="KDSR-like"/>
</dbReference>
<dbReference type="InterPro" id="IPR020904">
    <property type="entry name" value="Sc_DH/Rdtase_CS"/>
</dbReference>
<keyword evidence="5" id="KW-0256">Endoplasmic reticulum</keyword>
<evidence type="ECO:0000313" key="14">
    <source>
        <dbReference type="EMBL" id="TWF56653.1"/>
    </source>
</evidence>
<gene>
    <name evidence="14" type="ORF">FHW37_102291</name>
</gene>
<dbReference type="InterPro" id="IPR002347">
    <property type="entry name" value="SDR_fam"/>
</dbReference>
<dbReference type="PRINTS" id="PR00080">
    <property type="entry name" value="SDRFAMILY"/>
</dbReference>
<dbReference type="Pfam" id="PF00106">
    <property type="entry name" value="adh_short"/>
    <property type="match status" value="1"/>
</dbReference>
<dbReference type="RefSeq" id="WP_145634403.1">
    <property type="nucleotide sequence ID" value="NZ_VIWP01000002.1"/>
</dbReference>
<dbReference type="SMART" id="SM00822">
    <property type="entry name" value="PKS_KR"/>
    <property type="match status" value="1"/>
</dbReference>
<evidence type="ECO:0000256" key="5">
    <source>
        <dbReference type="ARBA" id="ARBA00022824"/>
    </source>
</evidence>
<dbReference type="GO" id="GO:0047560">
    <property type="term" value="F:3-dehydrosphinganine reductase activity"/>
    <property type="evidence" value="ECO:0007669"/>
    <property type="project" value="UniProtKB-EC"/>
</dbReference>
<feature type="transmembrane region" description="Helical" evidence="12">
    <location>
        <begin position="232"/>
        <end position="256"/>
    </location>
</feature>
<keyword evidence="7" id="KW-0746">Sphingolipid metabolism</keyword>
<organism evidence="14 15">
    <name type="scientific">Neorhizobium alkalisoli</name>
    <dbReference type="NCBI Taxonomy" id="528178"/>
    <lineage>
        <taxon>Bacteria</taxon>
        <taxon>Pseudomonadati</taxon>
        <taxon>Pseudomonadota</taxon>
        <taxon>Alphaproteobacteria</taxon>
        <taxon>Hyphomicrobiales</taxon>
        <taxon>Rhizobiaceae</taxon>
        <taxon>Rhizobium/Agrobacterium group</taxon>
        <taxon>Neorhizobium</taxon>
    </lineage>
</organism>
<proteinExistence type="inferred from homology"/>
<evidence type="ECO:0000256" key="12">
    <source>
        <dbReference type="SAM" id="Phobius"/>
    </source>
</evidence>
<keyword evidence="8" id="KW-0560">Oxidoreductase</keyword>
<protein>
    <recommendedName>
        <fullName evidence="10">3-dehydrosphinganine reductase</fullName>
        <ecNumber evidence="10">1.1.1.102</ecNumber>
    </recommendedName>
</protein>
<evidence type="ECO:0000256" key="1">
    <source>
        <dbReference type="ARBA" id="ARBA00004240"/>
    </source>
</evidence>
<dbReference type="GO" id="GO:0006666">
    <property type="term" value="P:3-keto-sphinganine metabolic process"/>
    <property type="evidence" value="ECO:0007669"/>
    <property type="project" value="InterPro"/>
</dbReference>
<dbReference type="Proteomes" id="UP000320653">
    <property type="component" value="Unassembled WGS sequence"/>
</dbReference>
<evidence type="ECO:0000256" key="10">
    <source>
        <dbReference type="ARBA" id="ARBA00026112"/>
    </source>
</evidence>
<dbReference type="Gene3D" id="3.40.50.720">
    <property type="entry name" value="NAD(P)-binding Rossmann-like Domain"/>
    <property type="match status" value="1"/>
</dbReference>
<feature type="domain" description="Ketoreductase" evidence="13">
    <location>
        <begin position="1"/>
        <end position="185"/>
    </location>
</feature>
<dbReference type="EC" id="1.1.1.102" evidence="10"/>
<dbReference type="AlphaFoldDB" id="A0A561R255"/>
<evidence type="ECO:0000256" key="4">
    <source>
        <dbReference type="ARBA" id="ARBA00022741"/>
    </source>
</evidence>
<dbReference type="GO" id="GO:0016020">
    <property type="term" value="C:membrane"/>
    <property type="evidence" value="ECO:0007669"/>
    <property type="project" value="GOC"/>
</dbReference>
<keyword evidence="12" id="KW-0472">Membrane</keyword>
<keyword evidence="12" id="KW-0812">Transmembrane</keyword>